<organism evidence="1">
    <name type="scientific">Arundo donax</name>
    <name type="common">Giant reed</name>
    <name type="synonym">Donax arundinaceus</name>
    <dbReference type="NCBI Taxonomy" id="35708"/>
    <lineage>
        <taxon>Eukaryota</taxon>
        <taxon>Viridiplantae</taxon>
        <taxon>Streptophyta</taxon>
        <taxon>Embryophyta</taxon>
        <taxon>Tracheophyta</taxon>
        <taxon>Spermatophyta</taxon>
        <taxon>Magnoliopsida</taxon>
        <taxon>Liliopsida</taxon>
        <taxon>Poales</taxon>
        <taxon>Poaceae</taxon>
        <taxon>PACMAD clade</taxon>
        <taxon>Arundinoideae</taxon>
        <taxon>Arundineae</taxon>
        <taxon>Arundo</taxon>
    </lineage>
</organism>
<accession>A0A0A9U744</accession>
<reference evidence="1" key="1">
    <citation type="submission" date="2014-09" db="EMBL/GenBank/DDBJ databases">
        <authorList>
            <person name="Magalhaes I.L.F."/>
            <person name="Oliveira U."/>
            <person name="Santos F.R."/>
            <person name="Vidigal T.H.D.A."/>
            <person name="Brescovit A.D."/>
            <person name="Santos A.J."/>
        </authorList>
    </citation>
    <scope>NUCLEOTIDE SEQUENCE</scope>
    <source>
        <tissue evidence="1">Shoot tissue taken approximately 20 cm above the soil surface</tissue>
    </source>
</reference>
<dbReference type="EMBL" id="GBRH01281451">
    <property type="protein sequence ID" value="JAD16444.1"/>
    <property type="molecule type" value="Transcribed_RNA"/>
</dbReference>
<dbReference type="AlphaFoldDB" id="A0A0A9U744"/>
<sequence>MSAVERFFDAGRMQETPERQ</sequence>
<reference evidence="1" key="2">
    <citation type="journal article" date="2015" name="Data Brief">
        <title>Shoot transcriptome of the giant reed, Arundo donax.</title>
        <authorList>
            <person name="Barrero R.A."/>
            <person name="Guerrero F.D."/>
            <person name="Moolhuijzen P."/>
            <person name="Goolsby J.A."/>
            <person name="Tidwell J."/>
            <person name="Bellgard S.E."/>
            <person name="Bellgard M.I."/>
        </authorList>
    </citation>
    <scope>NUCLEOTIDE SEQUENCE</scope>
    <source>
        <tissue evidence="1">Shoot tissue taken approximately 20 cm above the soil surface</tissue>
    </source>
</reference>
<evidence type="ECO:0000313" key="1">
    <source>
        <dbReference type="EMBL" id="JAD16444.1"/>
    </source>
</evidence>
<protein>
    <submittedName>
        <fullName evidence="1">Uncharacterized protein</fullName>
    </submittedName>
</protein>
<proteinExistence type="predicted"/>
<name>A0A0A9U744_ARUDO</name>